<dbReference type="KEGG" id="dalk:DSCA_33140"/>
<accession>A0A5K7YSZ2</accession>
<dbReference type="InterPro" id="IPR036737">
    <property type="entry name" value="OmpA-like_sf"/>
</dbReference>
<proteinExistence type="predicted"/>
<keyword evidence="2" id="KW-1133">Transmembrane helix</keyword>
<dbReference type="Gene3D" id="3.30.1330.60">
    <property type="entry name" value="OmpA-like domain"/>
    <property type="match status" value="1"/>
</dbReference>
<dbReference type="GO" id="GO:0090313">
    <property type="term" value="P:regulation of protein targeting to membrane"/>
    <property type="evidence" value="ECO:0007669"/>
    <property type="project" value="TreeGrafter"/>
</dbReference>
<keyword evidence="2" id="KW-0812">Transmembrane</keyword>
<keyword evidence="3" id="KW-0282">Flagellum</keyword>
<dbReference type="Pfam" id="PF05359">
    <property type="entry name" value="DUF748"/>
    <property type="match status" value="2"/>
</dbReference>
<dbReference type="InterPro" id="IPR008023">
    <property type="entry name" value="DUF748"/>
</dbReference>
<feature type="compositionally biased region" description="Low complexity" evidence="1">
    <location>
        <begin position="788"/>
        <end position="797"/>
    </location>
</feature>
<keyword evidence="3" id="KW-0966">Cell projection</keyword>
<dbReference type="PANTHER" id="PTHR30441:SF8">
    <property type="entry name" value="DUF748 DOMAIN-CONTAINING PROTEIN"/>
    <property type="match status" value="1"/>
</dbReference>
<keyword evidence="2" id="KW-0472">Membrane</keyword>
<evidence type="ECO:0000256" key="1">
    <source>
        <dbReference type="SAM" id="MobiDB-lite"/>
    </source>
</evidence>
<dbReference type="GO" id="GO:0005886">
    <property type="term" value="C:plasma membrane"/>
    <property type="evidence" value="ECO:0007669"/>
    <property type="project" value="TreeGrafter"/>
</dbReference>
<reference evidence="3 4" key="1">
    <citation type="submission" date="2019-11" db="EMBL/GenBank/DDBJ databases">
        <title>Comparative genomics of hydrocarbon-degrading Desulfosarcina strains.</title>
        <authorList>
            <person name="Watanabe M."/>
            <person name="Kojima H."/>
            <person name="Fukui M."/>
        </authorList>
    </citation>
    <scope>NUCLEOTIDE SEQUENCE [LARGE SCALE GENOMIC DNA]</scope>
    <source>
        <strain evidence="3 4">PL12</strain>
    </source>
</reference>
<protein>
    <submittedName>
        <fullName evidence="3">Flagellar motor protein MotB</fullName>
    </submittedName>
</protein>
<feature type="compositionally biased region" description="Pro residues" evidence="1">
    <location>
        <begin position="798"/>
        <end position="810"/>
    </location>
</feature>
<evidence type="ECO:0000313" key="3">
    <source>
        <dbReference type="EMBL" id="BBO69384.1"/>
    </source>
</evidence>
<sequence>MIKTADLTVRQKQIVVAISAILVFYILFGFLGAPFIVRSIMENQVARAINRDVSVGSVRVNPITLSVTLRDLDVRETGGAPFVKWDDATVNLQVSSLFKWALVLKSVRVVNPTLSLVRSGETAFNFSDIAGGDGTGSAPTGTPDDPGGLALAVYETRLTGARVVMDDRVAGVTHHIDDLNLTVSDFSSRPADMDVTTRFHLGARINGATLALDGKTRPFGPERETTLDVGVERLSVPHYLPYAALPENLVVQSLTLETKTEVDFRMLEGGQPELVVAGLISFIDARLADGNGDAFVYHPNLKIDLLPSTVLGGQLRVARMESSGSEYFLKRLHSGALYLPFLAAKAYGKAEEKAAEDTTGGFQPVLTIDAFKLDKGVVHFTDLSNSEPFSTTITDLDVEVDNFGLNSDRTAAYRLSLKSEAGESVTLSGTASPTPLQLAGELDVSGLQVSRYIPYYKDRFDFKTTAGQLSFGGSYRFRQEAGGPLLSLSGVHLDLEHLSVVDEDDDDPLIAFERLRVADATVELARREVTLGRLELSRADFSCRREKDGALNLVKAFVPAFGAHDVESDGAGPSGEKRMSPADPESAPFVVNLGAVSVTDAAVAVEDRVPREPVKIRLDRIALSASDLSTAPGSAGKADFSLRWEQAGQFRAGGAVTISPLALDLAVAAENMDVRPFQPYLSEQAGLIVTQGFFSTQGRLGVSRKPGAAPAVAYTGTAGLNRFASIDRKNANDFLKWEALVFDHFDLGLNPTGISIDQVSLSDFFARLIVDPDGSVNLVSMFSPTDAGSETETGPTDSSPPPPAPIPPAGPRTEKPTVRIARVSLTGGDVDFSDRLIKPNFNARFHDLGGRVSGLESIEERKADVLLEGMWSDHAPVKVTGRINPLIDNPYLDLNLNISDIELSPFSPYSGKYLGYILEKGKLTFNVAYLMEDRRLEGKNSIYVNQLTLGDPVDSPDTVGLPIKLAVALLKDRDGNIELELPVSGNVDDPEFKIGRVVLTVIRNLIVKIVTSPFAALGALAGGGEELSYLDFDSGTSQISRDNADKMDKLAKILYERPGLKLDLQGTASPEWDRDGLRGVLLENRLKAEKLQRMMASGESAVPLEAITVDPAERPVLMAAIFSADGLAVPVDANGKPVVLTPEEIDQLVRTHTRVTENDFRKLADARAFNVKNYLLENGRVARERVFIVAPKAAAEGQNQEKTARGRVVFSLK</sequence>
<evidence type="ECO:0000313" key="4">
    <source>
        <dbReference type="Proteomes" id="UP000427906"/>
    </source>
</evidence>
<name>A0A5K7YSZ2_9BACT</name>
<dbReference type="Proteomes" id="UP000427906">
    <property type="component" value="Chromosome"/>
</dbReference>
<evidence type="ECO:0000256" key="2">
    <source>
        <dbReference type="SAM" id="Phobius"/>
    </source>
</evidence>
<dbReference type="OrthoDB" id="9757969at2"/>
<dbReference type="AlphaFoldDB" id="A0A5K7YSZ2"/>
<gene>
    <name evidence="3" type="ORF">DSCA_33140</name>
</gene>
<organism evidence="3 4">
    <name type="scientific">Desulfosarcina alkanivorans</name>
    <dbReference type="NCBI Taxonomy" id="571177"/>
    <lineage>
        <taxon>Bacteria</taxon>
        <taxon>Pseudomonadati</taxon>
        <taxon>Thermodesulfobacteriota</taxon>
        <taxon>Desulfobacteria</taxon>
        <taxon>Desulfobacterales</taxon>
        <taxon>Desulfosarcinaceae</taxon>
        <taxon>Desulfosarcina</taxon>
    </lineage>
</organism>
<keyword evidence="3" id="KW-0969">Cilium</keyword>
<dbReference type="RefSeq" id="WP_155317427.1">
    <property type="nucleotide sequence ID" value="NZ_AP021874.1"/>
</dbReference>
<dbReference type="EMBL" id="AP021874">
    <property type="protein sequence ID" value="BBO69384.1"/>
    <property type="molecule type" value="Genomic_DNA"/>
</dbReference>
<feature type="region of interest" description="Disordered" evidence="1">
    <location>
        <begin position="781"/>
        <end position="816"/>
    </location>
</feature>
<keyword evidence="4" id="KW-1185">Reference proteome</keyword>
<dbReference type="InterPro" id="IPR052894">
    <property type="entry name" value="AsmA-related"/>
</dbReference>
<feature type="transmembrane region" description="Helical" evidence="2">
    <location>
        <begin position="14"/>
        <end position="37"/>
    </location>
</feature>
<dbReference type="PANTHER" id="PTHR30441">
    <property type="entry name" value="DUF748 DOMAIN-CONTAINING PROTEIN"/>
    <property type="match status" value="1"/>
</dbReference>